<dbReference type="EMBL" id="CP009458">
    <property type="protein sequence ID" value="AIR62136.1"/>
    <property type="molecule type" value="Genomic_DNA"/>
</dbReference>
<dbReference type="KEGG" id="cem:LH23_16200"/>
<dbReference type="RefSeq" id="WP_039293107.1">
    <property type="nucleotide sequence ID" value="NZ_CP009458.1"/>
</dbReference>
<organism evidence="1 2">
    <name type="scientific">Cedecea neteri</name>
    <dbReference type="NCBI Taxonomy" id="158822"/>
    <lineage>
        <taxon>Bacteria</taxon>
        <taxon>Pseudomonadati</taxon>
        <taxon>Pseudomonadota</taxon>
        <taxon>Gammaproteobacteria</taxon>
        <taxon>Enterobacterales</taxon>
        <taxon>Enterobacteriaceae</taxon>
        <taxon>Cedecea</taxon>
    </lineage>
</organism>
<proteinExistence type="predicted"/>
<reference evidence="1 2" key="1">
    <citation type="submission" date="2014-09" db="EMBL/GenBank/DDBJ databases">
        <authorList>
            <person name="Chan K.-G."/>
        </authorList>
    </citation>
    <scope>NUCLEOTIDE SEQUENCE [LARGE SCALE GENOMIC DNA]</scope>
    <source>
        <strain evidence="1 2">M006</strain>
    </source>
</reference>
<dbReference type="Proteomes" id="UP000029516">
    <property type="component" value="Chromosome"/>
</dbReference>
<evidence type="ECO:0000313" key="1">
    <source>
        <dbReference type="EMBL" id="AIR62136.1"/>
    </source>
</evidence>
<protein>
    <submittedName>
        <fullName evidence="1">Uncharacterized protein</fullName>
    </submittedName>
</protein>
<sequence>MRPTDYVVQLYSETDPQNLSSVVELKEVGSSVFLYGESGTLIAVYEANDIQKLAPLGQE</sequence>
<gene>
    <name evidence="1" type="ORF">LH23_16200</name>
</gene>
<dbReference type="AlphaFoldDB" id="A0AAN0S5T2"/>
<name>A0AAN0S5T2_9ENTR</name>
<evidence type="ECO:0000313" key="2">
    <source>
        <dbReference type="Proteomes" id="UP000029516"/>
    </source>
</evidence>
<accession>A0AAN0S5T2</accession>